<dbReference type="RefSeq" id="WP_087459349.1">
    <property type="nucleotide sequence ID" value="NZ_CP021425.1"/>
</dbReference>
<keyword evidence="3" id="KW-1185">Reference proteome</keyword>
<dbReference type="Proteomes" id="UP000196027">
    <property type="component" value="Chromosome"/>
</dbReference>
<organism evidence="2 3">
    <name type="scientific">Oleiphilus messinensis</name>
    <dbReference type="NCBI Taxonomy" id="141451"/>
    <lineage>
        <taxon>Bacteria</taxon>
        <taxon>Pseudomonadati</taxon>
        <taxon>Pseudomonadota</taxon>
        <taxon>Gammaproteobacteria</taxon>
        <taxon>Oceanospirillales</taxon>
        <taxon>Oleiphilaceae</taxon>
        <taxon>Oleiphilus</taxon>
    </lineage>
</organism>
<dbReference type="AlphaFoldDB" id="A0A1Y0I3Z1"/>
<dbReference type="Gene3D" id="3.10.450.50">
    <property type="match status" value="1"/>
</dbReference>
<dbReference type="InterPro" id="IPR032710">
    <property type="entry name" value="NTF2-like_dom_sf"/>
</dbReference>
<accession>A0A1Y0I3Z1</accession>
<evidence type="ECO:0000313" key="2">
    <source>
        <dbReference type="EMBL" id="ARU54113.1"/>
    </source>
</evidence>
<name>A0A1Y0I3Z1_9GAMM</name>
<evidence type="ECO:0000313" key="3">
    <source>
        <dbReference type="Proteomes" id="UP000196027"/>
    </source>
</evidence>
<gene>
    <name evidence="2" type="ORF">OLMES_0004</name>
</gene>
<dbReference type="InterPro" id="IPR027843">
    <property type="entry name" value="DUF4440"/>
</dbReference>
<dbReference type="OrthoDB" id="9814425at2"/>
<evidence type="ECO:0000259" key="1">
    <source>
        <dbReference type="Pfam" id="PF14534"/>
    </source>
</evidence>
<protein>
    <submittedName>
        <fullName evidence="2">NTF2 superfamily protein</fullName>
    </submittedName>
</protein>
<dbReference type="EMBL" id="CP021425">
    <property type="protein sequence ID" value="ARU54113.1"/>
    <property type="molecule type" value="Genomic_DNA"/>
</dbReference>
<proteinExistence type="predicted"/>
<dbReference type="Pfam" id="PF14534">
    <property type="entry name" value="DUF4440"/>
    <property type="match status" value="1"/>
</dbReference>
<dbReference type="SUPFAM" id="SSF54427">
    <property type="entry name" value="NTF2-like"/>
    <property type="match status" value="1"/>
</dbReference>
<dbReference type="KEGG" id="ome:OLMES_0004"/>
<feature type="domain" description="DUF4440" evidence="1">
    <location>
        <begin position="10"/>
        <end position="114"/>
    </location>
</feature>
<reference evidence="2 3" key="1">
    <citation type="submission" date="2017-05" db="EMBL/GenBank/DDBJ databases">
        <title>Genomic insights into alkan degradation activity of Oleiphilus messinensis.</title>
        <authorList>
            <person name="Kozyavkin S.A."/>
            <person name="Slesarev A.I."/>
            <person name="Golyshin P.N."/>
            <person name="Korzhenkov A."/>
            <person name="Golyshina O.N."/>
            <person name="Toshchakov S.V."/>
        </authorList>
    </citation>
    <scope>NUCLEOTIDE SEQUENCE [LARGE SCALE GENOMIC DNA]</scope>
    <source>
        <strain evidence="2 3">ME102</strain>
    </source>
</reference>
<sequence length="124" mass="14197">MSRSDETYLRKQNQIFESLFNTNELESIMQLFEEDAMLLLPGVPLIRGRSAILETFRFMKTKIDKISNHTEEIHISGITAIEVGHYQHFDLNGKPLDEGKFLVVWKKVAGAWLISKDSVSSNGR</sequence>